<sequence>MSLAGLCLYNVPVQSTADNIADMVTQFGTPTKICMLVDDNQEFRKTAFVIFADEDEARKASQNLNGLIIKHDMIFTKYGELPAYVQNEIFQDENSVIYVHDDSEKEINADAYSPFTDDSDRSFNCGYKSFDYYTKYKRCYIPHPRVVYC</sequence>
<evidence type="ECO:0000313" key="3">
    <source>
        <dbReference type="EMBL" id="EAX88896.1"/>
    </source>
</evidence>
<dbReference type="CDD" id="cd00590">
    <property type="entry name" value="RRM_SF"/>
    <property type="match status" value="1"/>
</dbReference>
<dbReference type="VEuPathDB" id="TrichDB:TVAG_112510"/>
<dbReference type="InParanoid" id="A2G1R8"/>
<dbReference type="Proteomes" id="UP000001542">
    <property type="component" value="Unassembled WGS sequence"/>
</dbReference>
<dbReference type="Pfam" id="PF00076">
    <property type="entry name" value="RRM_1"/>
    <property type="match status" value="1"/>
</dbReference>
<dbReference type="RefSeq" id="XP_001301826.1">
    <property type="nucleotide sequence ID" value="XM_001301825.1"/>
</dbReference>
<accession>A2G1R8</accession>
<dbReference type="SMART" id="SM00360">
    <property type="entry name" value="RRM"/>
    <property type="match status" value="1"/>
</dbReference>
<dbReference type="EMBL" id="DS114254">
    <property type="protein sequence ID" value="EAX88896.1"/>
    <property type="molecule type" value="Genomic_DNA"/>
</dbReference>
<feature type="domain" description="RRM" evidence="2">
    <location>
        <begin position="4"/>
        <end position="81"/>
    </location>
</feature>
<evidence type="ECO:0000313" key="4">
    <source>
        <dbReference type="Proteomes" id="UP000001542"/>
    </source>
</evidence>
<dbReference type="AlphaFoldDB" id="A2G1R8"/>
<dbReference type="VEuPathDB" id="TrichDB:TVAGG3_0314090"/>
<dbReference type="Gene3D" id="3.30.70.330">
    <property type="match status" value="1"/>
</dbReference>
<gene>
    <name evidence="3" type="ORF">TVAG_112510</name>
</gene>
<proteinExistence type="predicted"/>
<dbReference type="KEGG" id="tva:4746561"/>
<keyword evidence="1" id="KW-0694">RNA-binding</keyword>
<evidence type="ECO:0000256" key="1">
    <source>
        <dbReference type="PROSITE-ProRule" id="PRU00176"/>
    </source>
</evidence>
<dbReference type="PROSITE" id="PS50102">
    <property type="entry name" value="RRM"/>
    <property type="match status" value="1"/>
</dbReference>
<dbReference type="SMR" id="A2G1R8"/>
<protein>
    <recommendedName>
        <fullName evidence="2">RRM domain-containing protein</fullName>
    </recommendedName>
</protein>
<organism evidence="3 4">
    <name type="scientific">Trichomonas vaginalis (strain ATCC PRA-98 / G3)</name>
    <dbReference type="NCBI Taxonomy" id="412133"/>
    <lineage>
        <taxon>Eukaryota</taxon>
        <taxon>Metamonada</taxon>
        <taxon>Parabasalia</taxon>
        <taxon>Trichomonadida</taxon>
        <taxon>Trichomonadidae</taxon>
        <taxon>Trichomonas</taxon>
    </lineage>
</organism>
<reference evidence="3" key="2">
    <citation type="journal article" date="2007" name="Science">
        <title>Draft genome sequence of the sexually transmitted pathogen Trichomonas vaginalis.</title>
        <authorList>
            <person name="Carlton J.M."/>
            <person name="Hirt R.P."/>
            <person name="Silva J.C."/>
            <person name="Delcher A.L."/>
            <person name="Schatz M."/>
            <person name="Zhao Q."/>
            <person name="Wortman J.R."/>
            <person name="Bidwell S.L."/>
            <person name="Alsmark U.C.M."/>
            <person name="Besteiro S."/>
            <person name="Sicheritz-Ponten T."/>
            <person name="Noel C.J."/>
            <person name="Dacks J.B."/>
            <person name="Foster P.G."/>
            <person name="Simillion C."/>
            <person name="Van de Peer Y."/>
            <person name="Miranda-Saavedra D."/>
            <person name="Barton G.J."/>
            <person name="Westrop G.D."/>
            <person name="Mueller S."/>
            <person name="Dessi D."/>
            <person name="Fiori P.L."/>
            <person name="Ren Q."/>
            <person name="Paulsen I."/>
            <person name="Zhang H."/>
            <person name="Bastida-Corcuera F.D."/>
            <person name="Simoes-Barbosa A."/>
            <person name="Brown M.T."/>
            <person name="Hayes R.D."/>
            <person name="Mukherjee M."/>
            <person name="Okumura C.Y."/>
            <person name="Schneider R."/>
            <person name="Smith A.J."/>
            <person name="Vanacova S."/>
            <person name="Villalvazo M."/>
            <person name="Haas B.J."/>
            <person name="Pertea M."/>
            <person name="Feldblyum T.V."/>
            <person name="Utterback T.R."/>
            <person name="Shu C.L."/>
            <person name="Osoegawa K."/>
            <person name="de Jong P.J."/>
            <person name="Hrdy I."/>
            <person name="Horvathova L."/>
            <person name="Zubacova Z."/>
            <person name="Dolezal P."/>
            <person name="Malik S.B."/>
            <person name="Logsdon J.M. Jr."/>
            <person name="Henze K."/>
            <person name="Gupta A."/>
            <person name="Wang C.C."/>
            <person name="Dunne R.L."/>
            <person name="Upcroft J.A."/>
            <person name="Upcroft P."/>
            <person name="White O."/>
            <person name="Salzberg S.L."/>
            <person name="Tang P."/>
            <person name="Chiu C.-H."/>
            <person name="Lee Y.-S."/>
            <person name="Embley T.M."/>
            <person name="Coombs G.H."/>
            <person name="Mottram J.C."/>
            <person name="Tachezy J."/>
            <person name="Fraser-Liggett C.M."/>
            <person name="Johnson P.J."/>
        </authorList>
    </citation>
    <scope>NUCLEOTIDE SEQUENCE [LARGE SCALE GENOMIC DNA]</scope>
    <source>
        <strain evidence="3">G3</strain>
    </source>
</reference>
<evidence type="ECO:0000259" key="2">
    <source>
        <dbReference type="PROSITE" id="PS50102"/>
    </source>
</evidence>
<dbReference type="SUPFAM" id="SSF54928">
    <property type="entry name" value="RNA-binding domain, RBD"/>
    <property type="match status" value="1"/>
</dbReference>
<dbReference type="InterPro" id="IPR035979">
    <property type="entry name" value="RBD_domain_sf"/>
</dbReference>
<reference evidence="3" key="1">
    <citation type="submission" date="2006-10" db="EMBL/GenBank/DDBJ databases">
        <authorList>
            <person name="Amadeo P."/>
            <person name="Zhao Q."/>
            <person name="Wortman J."/>
            <person name="Fraser-Liggett C."/>
            <person name="Carlton J."/>
        </authorList>
    </citation>
    <scope>NUCLEOTIDE SEQUENCE</scope>
    <source>
        <strain evidence="3">G3</strain>
    </source>
</reference>
<name>A2G1R8_TRIV3</name>
<dbReference type="InterPro" id="IPR000504">
    <property type="entry name" value="RRM_dom"/>
</dbReference>
<dbReference type="InterPro" id="IPR012677">
    <property type="entry name" value="Nucleotide-bd_a/b_plait_sf"/>
</dbReference>
<keyword evidence="4" id="KW-1185">Reference proteome</keyword>
<dbReference type="GO" id="GO:0003723">
    <property type="term" value="F:RNA binding"/>
    <property type="evidence" value="ECO:0007669"/>
    <property type="project" value="UniProtKB-UniRule"/>
</dbReference>